<keyword evidence="2 5" id="KW-0645">Protease</keyword>
<feature type="active site" description="Charge relay system" evidence="5">
    <location>
        <position position="200"/>
    </location>
</feature>
<evidence type="ECO:0000256" key="5">
    <source>
        <dbReference type="PROSITE-ProRule" id="PRU01240"/>
    </source>
</evidence>
<dbReference type="GO" id="GO:0004252">
    <property type="term" value="F:serine-type endopeptidase activity"/>
    <property type="evidence" value="ECO:0007669"/>
    <property type="project" value="UniProtKB-UniRule"/>
</dbReference>
<dbReference type="Gene3D" id="3.40.50.300">
    <property type="entry name" value="P-loop containing nucleotide triphosphate hydrolases"/>
    <property type="match status" value="1"/>
</dbReference>
<dbReference type="InterPro" id="IPR035086">
    <property type="entry name" value="DgcN-like_C"/>
</dbReference>
<evidence type="ECO:0000256" key="2">
    <source>
        <dbReference type="ARBA" id="ARBA00022670"/>
    </source>
</evidence>
<keyword evidence="3 5" id="KW-0378">Hydrolase</keyword>
<dbReference type="InterPro" id="IPR036852">
    <property type="entry name" value="Peptidase_S8/S53_dom_sf"/>
</dbReference>
<dbReference type="InterPro" id="IPR000209">
    <property type="entry name" value="Peptidase_S8/S53_dom"/>
</dbReference>
<dbReference type="PROSITE" id="PS00136">
    <property type="entry name" value="SUBTILASE_ASP"/>
    <property type="match status" value="1"/>
</dbReference>
<keyword evidence="9" id="KW-1185">Reference proteome</keyword>
<comment type="similarity">
    <text evidence="1 5">Belongs to the peptidase S8 family.</text>
</comment>
<reference evidence="8 9" key="1">
    <citation type="submission" date="2016-11" db="EMBL/GenBank/DDBJ databases">
        <authorList>
            <person name="Jaros S."/>
            <person name="Januszkiewicz K."/>
            <person name="Wedrychowicz H."/>
        </authorList>
    </citation>
    <scope>NUCLEOTIDE SEQUENCE [LARGE SCALE GENOMIC DNA]</scope>
    <source>
        <strain evidence="8 9">DSM 19022</strain>
    </source>
</reference>
<dbReference type="InterPro" id="IPR027417">
    <property type="entry name" value="P-loop_NTPase"/>
</dbReference>
<dbReference type="STRING" id="1122184.SAMN02745176_03362"/>
<evidence type="ECO:0000313" key="9">
    <source>
        <dbReference type="Proteomes" id="UP000184442"/>
    </source>
</evidence>
<evidence type="ECO:0000313" key="8">
    <source>
        <dbReference type="EMBL" id="SHJ36913.1"/>
    </source>
</evidence>
<evidence type="ECO:0000259" key="6">
    <source>
        <dbReference type="Pfam" id="PF00082"/>
    </source>
</evidence>
<evidence type="ECO:0000256" key="4">
    <source>
        <dbReference type="ARBA" id="ARBA00022825"/>
    </source>
</evidence>
<accession>A0A1M6IR55</accession>
<dbReference type="SUPFAM" id="SSF52743">
    <property type="entry name" value="Subtilisin-like"/>
    <property type="match status" value="1"/>
</dbReference>
<dbReference type="PROSITE" id="PS51892">
    <property type="entry name" value="SUBTILASE"/>
    <property type="match status" value="1"/>
</dbReference>
<keyword evidence="4 5" id="KW-0720">Serine protease</keyword>
<gene>
    <name evidence="8" type="ORF">SAMN02745176_03362</name>
</gene>
<dbReference type="AlphaFoldDB" id="A0A1M6IR55"/>
<dbReference type="Pfam" id="PF07755">
    <property type="entry name" value="DUF1611"/>
    <property type="match status" value="1"/>
</dbReference>
<evidence type="ECO:0000256" key="3">
    <source>
        <dbReference type="ARBA" id="ARBA00022801"/>
    </source>
</evidence>
<feature type="domain" description="D-glutamate N-acetyltransferase-like C-terminal" evidence="7">
    <location>
        <begin position="396"/>
        <end position="587"/>
    </location>
</feature>
<feature type="active site" description="Charge relay system" evidence="5">
    <location>
        <position position="12"/>
    </location>
</feature>
<dbReference type="InterPro" id="IPR050131">
    <property type="entry name" value="Peptidase_S8_subtilisin-like"/>
</dbReference>
<dbReference type="Proteomes" id="UP000184442">
    <property type="component" value="Unassembled WGS sequence"/>
</dbReference>
<dbReference type="PANTHER" id="PTHR43806">
    <property type="entry name" value="PEPTIDASE S8"/>
    <property type="match status" value="1"/>
</dbReference>
<evidence type="ECO:0000259" key="7">
    <source>
        <dbReference type="Pfam" id="PF07755"/>
    </source>
</evidence>
<dbReference type="PANTHER" id="PTHR43806:SF11">
    <property type="entry name" value="CEREVISIN-RELATED"/>
    <property type="match status" value="1"/>
</dbReference>
<dbReference type="EMBL" id="FQZS01000037">
    <property type="protein sequence ID" value="SHJ36913.1"/>
    <property type="molecule type" value="Genomic_DNA"/>
</dbReference>
<dbReference type="Pfam" id="PF00082">
    <property type="entry name" value="Peptidase_S8"/>
    <property type="match status" value="1"/>
</dbReference>
<feature type="domain" description="Peptidase S8/S53" evidence="6">
    <location>
        <begin position="8"/>
        <end position="156"/>
    </location>
</feature>
<dbReference type="OrthoDB" id="184152at2"/>
<dbReference type="Gene3D" id="3.40.50.200">
    <property type="entry name" value="Peptidase S8/S53 domain"/>
    <property type="match status" value="1"/>
</dbReference>
<sequence length="613" mass="70240">MNKINTDIVIIDSGVDLNHDSLRKYNCAGISIKFDEKGNLYLVDEDYKNDLIGHGTAVFFIIKNTVPEANVFVIKLFEQEYIDETYKLIKTLEYVYNNINCKVINISFGITCCDDIPGLKNICEKLTCNGVTIVSAFDNKGIISYPAAFKNVIGVDTSILCKKIEDYKFVTNDKLNIIGMGLQQRLPWINNTYIKVAGASFVAPYFTAKVYRLKCNNVKNFDDILENLRNEAAEVIKKDSCEREEFKLFKINKAVLFPVNKEIHSIIRFNSYLNFEIQDIFDNKYLGNVGKNVSSLLNVDLNKQIKNIESLDWESDFDTFILGHVKHLSILTKKDYIRDILEKCYKNNKNIVAFDDISEYMDLIDCFKSKKLKIYYPTIFKEDLNNDLTKLRLIGKPVIGVFGTSSRQGKFTLQILLKQLFENDGYKVGFLGTEPSSLIFGANEVYPMGYEGNVNVSGEKAVKLINTLIGRIEDTDPDIIIVGSQSQTIPSDYGNIDMYPLAQHEFILGTLPDIIILCINEYDVLEYIKKTIKYLEIISDSKVIGLVLSPLSRNIQFSILDYRINILTDAEMTEKKKEIEKKLNMNVYLLNNIKEIDQLYRKCVDYFQTSTYK</sequence>
<organism evidence="8 9">
    <name type="scientific">Lutispora thermophila DSM 19022</name>
    <dbReference type="NCBI Taxonomy" id="1122184"/>
    <lineage>
        <taxon>Bacteria</taxon>
        <taxon>Bacillati</taxon>
        <taxon>Bacillota</taxon>
        <taxon>Clostridia</taxon>
        <taxon>Lutisporales</taxon>
        <taxon>Lutisporaceae</taxon>
        <taxon>Lutispora</taxon>
    </lineage>
</organism>
<dbReference type="InterPro" id="IPR023827">
    <property type="entry name" value="Peptidase_S8_Asp-AS"/>
</dbReference>
<dbReference type="GO" id="GO:0006508">
    <property type="term" value="P:proteolysis"/>
    <property type="evidence" value="ECO:0007669"/>
    <property type="project" value="UniProtKB-KW"/>
</dbReference>
<feature type="active site" description="Charge relay system" evidence="5">
    <location>
        <position position="54"/>
    </location>
</feature>
<dbReference type="SUPFAM" id="SSF52540">
    <property type="entry name" value="P-loop containing nucleoside triphosphate hydrolases"/>
    <property type="match status" value="1"/>
</dbReference>
<protein>
    <submittedName>
        <fullName evidence="8">Subtilase family protein</fullName>
    </submittedName>
</protein>
<evidence type="ECO:0000256" key="1">
    <source>
        <dbReference type="ARBA" id="ARBA00011073"/>
    </source>
</evidence>
<proteinExistence type="inferred from homology"/>
<name>A0A1M6IR55_9FIRM</name>
<dbReference type="RefSeq" id="WP_073027836.1">
    <property type="nucleotide sequence ID" value="NZ_FQZS01000037.1"/>
</dbReference>